<feature type="compositionally biased region" description="Acidic residues" evidence="1">
    <location>
        <begin position="773"/>
        <end position="783"/>
    </location>
</feature>
<feature type="compositionally biased region" description="Polar residues" evidence="1">
    <location>
        <begin position="1129"/>
        <end position="1148"/>
    </location>
</feature>
<accession>A0A2Y9KYF8</accession>
<feature type="compositionally biased region" description="Low complexity" evidence="1">
    <location>
        <begin position="489"/>
        <end position="500"/>
    </location>
</feature>
<feature type="compositionally biased region" description="Basic and acidic residues" evidence="1">
    <location>
        <begin position="399"/>
        <end position="409"/>
    </location>
</feature>
<evidence type="ECO:0000313" key="4">
    <source>
        <dbReference type="RefSeq" id="XP_022374220.1"/>
    </source>
</evidence>
<keyword evidence="3" id="KW-1185">Reference proteome</keyword>
<feature type="region of interest" description="Disordered" evidence="1">
    <location>
        <begin position="337"/>
        <end position="411"/>
    </location>
</feature>
<feature type="compositionally biased region" description="Basic residues" evidence="1">
    <location>
        <begin position="337"/>
        <end position="349"/>
    </location>
</feature>
<feature type="region of interest" description="Disordered" evidence="1">
    <location>
        <begin position="1509"/>
        <end position="1541"/>
    </location>
</feature>
<dbReference type="PANTHER" id="PTHR47743:SF2">
    <property type="entry name" value="ACROSOMAL PROTEIN KIAA1210"/>
    <property type="match status" value="1"/>
</dbReference>
<feature type="domain" description="DUF4592" evidence="2">
    <location>
        <begin position="247"/>
        <end position="348"/>
    </location>
</feature>
<dbReference type="Proteomes" id="UP000248482">
    <property type="component" value="Unplaced"/>
</dbReference>
<feature type="region of interest" description="Disordered" evidence="1">
    <location>
        <begin position="1934"/>
        <end position="1984"/>
    </location>
</feature>
<evidence type="ECO:0000256" key="1">
    <source>
        <dbReference type="SAM" id="MobiDB-lite"/>
    </source>
</evidence>
<feature type="compositionally biased region" description="Low complexity" evidence="1">
    <location>
        <begin position="1269"/>
        <end position="1279"/>
    </location>
</feature>
<feature type="compositionally biased region" description="Polar residues" evidence="1">
    <location>
        <begin position="1934"/>
        <end position="1948"/>
    </location>
</feature>
<dbReference type="Pfam" id="PF15262">
    <property type="entry name" value="DUF4592"/>
    <property type="match status" value="1"/>
</dbReference>
<reference evidence="4" key="1">
    <citation type="submission" date="2025-08" db="UniProtKB">
        <authorList>
            <consortium name="RefSeq"/>
        </authorList>
    </citation>
    <scope>IDENTIFICATION</scope>
    <source>
        <tissue evidence="4">Blood</tissue>
    </source>
</reference>
<feature type="region of interest" description="Disordered" evidence="1">
    <location>
        <begin position="175"/>
        <end position="209"/>
    </location>
</feature>
<dbReference type="InterPro" id="IPR028030">
    <property type="entry name" value="DUF4592"/>
</dbReference>
<feature type="compositionally biased region" description="Acidic residues" evidence="1">
    <location>
        <begin position="827"/>
        <end position="837"/>
    </location>
</feature>
<feature type="region of interest" description="Disordered" evidence="1">
    <location>
        <begin position="1129"/>
        <end position="1376"/>
    </location>
</feature>
<feature type="compositionally biased region" description="Polar residues" evidence="1">
    <location>
        <begin position="1532"/>
        <end position="1541"/>
    </location>
</feature>
<sequence length="2087" mass="224814">MLHSEDSERPRPETLSGFVHWPAGVGRACGPLAAELFRRHARGTRPGVAQRFRRTMAGFYACLKNQDDPTMAESLSEVSGSLEVLEANDEVKKKSKFKAFKNFFGKKKKKEPEGARGGRRLKPSLSSGSINISSLKPVWEGQRAKTRAKSSMGSKALSHDSIFMLDPEPEISVHRICPSPERQRGRPRQRSQASRTLPRSGTSDVHGGVSGLMFGAVPRYVPRSGIWIGGSKVAELPSLHRRHSSSSPPLIRSHTTSADFEETSVDEESPKIPQRKDLPIKIMSMRKSSFEPSPGPTHSQCMSAYAMIASPSCTHLPVSLSSSASTCLDSSAARHKMALNPRKHKKRKNPQATGKAKQEEPILLVASGEEKSTTKPREADKWKPRRDGAGVSSLKRSKRTEVQDKKPVDKAAWAGVAWAERWESAAQGRLRSKQGSSASGSTECAPRGRSFKPSSRGLVPSERAGSPPAKKNARDCRLRNLSLERQVMEQPATQQAQRTPPQEPLPDGDGKRKKKAGVNLDTRKAPVSQSVPEAQAESVVWGPSPGREDGASRAERPEARAPLSSGTESLSTTPEDVIFSVATEAQVFMDPSHLQSEGEEAFSFDLQAIKLKMESVQDIPAVCRERSPANILPAFTASISGPASARAEGGISAERLTPRSPSWVLRKPRAGDRSSDPESPSEEESGSKQQLLPGCSLQSSGKPHDDQDVFTGSESSAMELSSPERQLAARYLAGAFGNAEAEEASSETKSASEEEESGSELQRAPSHPFQPLEEPDDDQETSDSESSSNSSSSDELLTPTSAAQALGEPEDQMSTESDGYVEKYDSAEEWSSADEDGPPGPPSQASAKPADQQQVASVSQILPAEWGVSVEWLALSFSEPILPQQMSKGSARPPAPSSSPVEPAPPRQPVQPRPSPQAEPQTSAGPDSAAAQWDIPPEPLPPRISSKRLGKSWVEQPVSKSPEISTAVGLSSAELPPPLPPRPHSHPLLEPITEQAIQEPVRVPAVEGSICVELPPPRGPCQTVLRPVVEHQVCLGAESAGVDQNASVQPPPLPRHDSQSPTRPLVPQQAPDGPEMPAAPAEPWPLQGLAQASVNPIAEPSVFSGMEATATAAEKVISMEPLLPTYSAQTLTNARGAQASEADSTGTEGASAELPPRDPSQPAVWPKVPPQPAPPEPVGASATGCCQPGLGLAPDAALVPGPASPRTVYRSWLSSSFEQQDSEREESAALEWGISLEPRAPLPPLPPRKTSQNPRRRAVKRTDSQQSVSAPPERSSPPEQRSPPPEQQSAPPEQRSPPPEQQSVLPGQQGGPPGQRSPPPELSSALAEQRNAPPEQRRVPPERRSAPAEPKLPRCSVRSRGSTKVKQPVSEALEGTEALRRIAMEQSSLRRSSKTKAVVKQAAFLAPDGSMAQKSVSTEQPPPRMASQALTKAVAKQPAFLVPDGSVAQRSISIDQLSPRMHSQAPTKAVVKQPAFLVPDGSLTQRSVSTDQLSSRMASQALTKAVVRQQVSTAPEKFATERVASTEPWPSKKTSQSPGRYRVQQISYNFESVSTQTAMYAKPVASKYPTQFSSRSKVQEMSSRIENTVAERSAKKPPVSRHPSQSFVKFMAEKVFSESAANSLSTNQLSKSLLRSKVQYPVFLGPENASTEGAVSSKLLPLAHPLQPLGRPEGPREVLPRSESAPTKPKQSSSKEQVPPRHLSLAPAKLEYQQVSSASQSSPEIWKSSEEPLPSRGPHQAKEVVELQPRLFLAGPASVPGDWNRSEEHQPRHRRYPCQVLTEPEYLPQVRPGSVSAAAAGATSESCPGSWSLSGGPASPNKTRKFRQVSEDLLKNTLLPDPKPVKFTMASTRQASTAGGTYSKGEGLKSSDRNNSHPHESTGETGVETIFGVRLRKVPSLKKYKSEKQDDLLKFSSLSLGLISSSTEQQIKRSFSQGLQGTAENPGTASDLAEKQETRPQSESMSKKQPIYKVPGKALGQHSDCTASEPAWITMGAGLATENQSRKTFASDVNKLEKPAEKKLPKFTKAGFKDQKIAQMPAMAKETRHSSTLPAAVQAPAEPEEPVWFFLAKEKAKAWTHISEIMQ</sequence>
<feature type="compositionally biased region" description="Pro residues" evidence="1">
    <location>
        <begin position="1167"/>
        <end position="1177"/>
    </location>
</feature>
<feature type="compositionally biased region" description="Low complexity" evidence="1">
    <location>
        <begin position="245"/>
        <end position="254"/>
    </location>
</feature>
<feature type="region of interest" description="Disordered" evidence="1">
    <location>
        <begin position="884"/>
        <end position="988"/>
    </location>
</feature>
<protein>
    <submittedName>
        <fullName evidence="4">Acrosomal protein KIAA1210 homolog</fullName>
    </submittedName>
</protein>
<dbReference type="PANTHER" id="PTHR47743">
    <property type="entry name" value="KIAA1210 / KIAA1211 FAMILY MEMBER"/>
    <property type="match status" value="1"/>
</dbReference>
<evidence type="ECO:0000259" key="2">
    <source>
        <dbReference type="Pfam" id="PF15262"/>
    </source>
</evidence>
<feature type="compositionally biased region" description="Polar residues" evidence="1">
    <location>
        <begin position="1713"/>
        <end position="1723"/>
    </location>
</feature>
<feature type="compositionally biased region" description="Polar residues" evidence="1">
    <location>
        <begin position="433"/>
        <end position="442"/>
    </location>
</feature>
<feature type="region of interest" description="Disordered" evidence="1">
    <location>
        <begin position="425"/>
        <end position="572"/>
    </location>
</feature>
<feature type="compositionally biased region" description="Polar residues" evidence="1">
    <location>
        <begin position="190"/>
        <end position="203"/>
    </location>
</feature>
<feature type="compositionally biased region" description="Polar residues" evidence="1">
    <location>
        <begin position="843"/>
        <end position="857"/>
    </location>
</feature>
<feature type="region of interest" description="Disordered" evidence="1">
    <location>
        <begin position="107"/>
        <end position="129"/>
    </location>
</feature>
<feature type="compositionally biased region" description="Polar residues" evidence="1">
    <location>
        <begin position="710"/>
        <end position="719"/>
    </location>
</feature>
<feature type="region of interest" description="Disordered" evidence="1">
    <location>
        <begin position="1664"/>
        <end position="1743"/>
    </location>
</feature>
<dbReference type="InterPro" id="IPR026713">
    <property type="entry name" value="CRACD-like"/>
</dbReference>
<feature type="region of interest" description="Disordered" evidence="1">
    <location>
        <begin position="1801"/>
        <end position="1887"/>
    </location>
</feature>
<feature type="compositionally biased region" description="Low complexity" evidence="1">
    <location>
        <begin position="784"/>
        <end position="795"/>
    </location>
</feature>
<feature type="region of interest" description="Disordered" evidence="1">
    <location>
        <begin position="239"/>
        <end position="272"/>
    </location>
</feature>
<feature type="compositionally biased region" description="Basic and acidic residues" evidence="1">
    <location>
        <begin position="1335"/>
        <end position="1346"/>
    </location>
</feature>
<feature type="region of interest" description="Disordered" evidence="1">
    <location>
        <begin position="738"/>
        <end position="857"/>
    </location>
</feature>
<feature type="region of interest" description="Disordered" evidence="1">
    <location>
        <begin position="641"/>
        <end position="724"/>
    </location>
</feature>
<feature type="region of interest" description="Disordered" evidence="1">
    <location>
        <begin position="1039"/>
        <end position="1092"/>
    </location>
</feature>
<feature type="compositionally biased region" description="Basic and acidic residues" evidence="1">
    <location>
        <begin position="546"/>
        <end position="559"/>
    </location>
</feature>
<dbReference type="KEGG" id="elk:111157220"/>
<proteinExistence type="predicted"/>
<dbReference type="RefSeq" id="XP_022374220.1">
    <property type="nucleotide sequence ID" value="XM_022518512.1"/>
</dbReference>
<gene>
    <name evidence="4" type="primary">LOC111157220</name>
</gene>
<organism evidence="3 4">
    <name type="scientific">Enhydra lutris kenyoni</name>
    <name type="common">northern sea otter</name>
    <dbReference type="NCBI Taxonomy" id="391180"/>
    <lineage>
        <taxon>Eukaryota</taxon>
        <taxon>Metazoa</taxon>
        <taxon>Chordata</taxon>
        <taxon>Craniata</taxon>
        <taxon>Vertebrata</taxon>
        <taxon>Euteleostomi</taxon>
        <taxon>Mammalia</taxon>
        <taxon>Eutheria</taxon>
        <taxon>Laurasiatheria</taxon>
        <taxon>Carnivora</taxon>
        <taxon>Caniformia</taxon>
        <taxon>Musteloidea</taxon>
        <taxon>Mustelidae</taxon>
        <taxon>Lutrinae</taxon>
        <taxon>Enhydra</taxon>
    </lineage>
</organism>
<feature type="compositionally biased region" description="Low complexity" evidence="1">
    <location>
        <begin position="1070"/>
        <end position="1085"/>
    </location>
</feature>
<name>A0A2Y9KYF8_ENHLU</name>
<feature type="region of interest" description="Disordered" evidence="1">
    <location>
        <begin position="1755"/>
        <end position="1775"/>
    </location>
</feature>
<dbReference type="OrthoDB" id="8869651at2759"/>
<feature type="compositionally biased region" description="Basic and acidic residues" evidence="1">
    <location>
        <begin position="368"/>
        <end position="388"/>
    </location>
</feature>
<dbReference type="GeneID" id="111157220"/>
<feature type="compositionally biased region" description="Polar residues" evidence="1">
    <location>
        <begin position="1849"/>
        <end position="1860"/>
    </location>
</feature>
<feature type="region of interest" description="Disordered" evidence="1">
    <location>
        <begin position="1409"/>
        <end position="1431"/>
    </location>
</feature>
<feature type="compositionally biased region" description="Pro residues" evidence="1">
    <location>
        <begin position="893"/>
        <end position="917"/>
    </location>
</feature>
<dbReference type="STRING" id="391180.A0A2Y9KYF8"/>
<evidence type="ECO:0000313" key="3">
    <source>
        <dbReference type="Proteomes" id="UP000248482"/>
    </source>
</evidence>
<feature type="compositionally biased region" description="Basic and acidic residues" evidence="1">
    <location>
        <begin position="1866"/>
        <end position="1882"/>
    </location>
</feature>